<dbReference type="SUPFAM" id="SSF75304">
    <property type="entry name" value="Amidase signature (AS) enzymes"/>
    <property type="match status" value="1"/>
</dbReference>
<dbReference type="RefSeq" id="XP_007716721.1">
    <property type="nucleotide sequence ID" value="XM_007718531.1"/>
</dbReference>
<dbReference type="GeneID" id="19143613"/>
<keyword evidence="2" id="KW-0378">Hydrolase</keyword>
<feature type="binding site" evidence="4">
    <location>
        <begin position="226"/>
        <end position="229"/>
    </location>
    <ligand>
        <name>substrate</name>
    </ligand>
</feature>
<name>W6YCU6_COCC2</name>
<feature type="binding site" evidence="4">
    <location>
        <position position="205"/>
    </location>
    <ligand>
        <name>substrate</name>
    </ligand>
</feature>
<accession>W6YCU6</accession>
<protein>
    <recommendedName>
        <fullName evidence="5">Amidase domain-containing protein</fullName>
    </recommendedName>
</protein>
<dbReference type="PANTHER" id="PTHR46072:SF2">
    <property type="entry name" value="AMIDASE (EUROFUNG)"/>
    <property type="match status" value="1"/>
</dbReference>
<feature type="active site" description="Charge relay system" evidence="3">
    <location>
        <position position="130"/>
    </location>
</feature>
<comment type="similarity">
    <text evidence="1">Belongs to the amidase family.</text>
</comment>
<evidence type="ECO:0000256" key="4">
    <source>
        <dbReference type="PIRSR" id="PIRSR001221-2"/>
    </source>
</evidence>
<feature type="domain" description="Amidase" evidence="5">
    <location>
        <begin position="75"/>
        <end position="530"/>
    </location>
</feature>
<dbReference type="OrthoDB" id="6428749at2759"/>
<dbReference type="EMBL" id="KI964775">
    <property type="protein sequence ID" value="EUC28986.1"/>
    <property type="molecule type" value="Genomic_DNA"/>
</dbReference>
<dbReference type="Pfam" id="PF01425">
    <property type="entry name" value="Amidase"/>
    <property type="match status" value="1"/>
</dbReference>
<dbReference type="InterPro" id="IPR023631">
    <property type="entry name" value="Amidase_dom"/>
</dbReference>
<evidence type="ECO:0000259" key="5">
    <source>
        <dbReference type="Pfam" id="PF01425"/>
    </source>
</evidence>
<dbReference type="KEGG" id="bze:COCCADRAFT_107729"/>
<dbReference type="PANTHER" id="PTHR46072">
    <property type="entry name" value="AMIDASE-RELATED-RELATED"/>
    <property type="match status" value="1"/>
</dbReference>
<dbReference type="AlphaFoldDB" id="W6YCU6"/>
<dbReference type="Proteomes" id="UP000053841">
    <property type="component" value="Unassembled WGS sequence"/>
</dbReference>
<dbReference type="PIRSF" id="PIRSF001221">
    <property type="entry name" value="Amidase_fungi"/>
    <property type="match status" value="1"/>
</dbReference>
<reference evidence="6 7" key="1">
    <citation type="journal article" date="2013" name="PLoS Genet.">
        <title>Comparative genome structure, secondary metabolite, and effector coding capacity across Cochliobolus pathogens.</title>
        <authorList>
            <person name="Condon B.J."/>
            <person name="Leng Y."/>
            <person name="Wu D."/>
            <person name="Bushley K.E."/>
            <person name="Ohm R.A."/>
            <person name="Otillar R."/>
            <person name="Martin J."/>
            <person name="Schackwitz W."/>
            <person name="Grimwood J."/>
            <person name="MohdZainudin N."/>
            <person name="Xue C."/>
            <person name="Wang R."/>
            <person name="Manning V.A."/>
            <person name="Dhillon B."/>
            <person name="Tu Z.J."/>
            <person name="Steffenson B.J."/>
            <person name="Salamov A."/>
            <person name="Sun H."/>
            <person name="Lowry S."/>
            <person name="LaButti K."/>
            <person name="Han J."/>
            <person name="Copeland A."/>
            <person name="Lindquist E."/>
            <person name="Barry K."/>
            <person name="Schmutz J."/>
            <person name="Baker S.E."/>
            <person name="Ciuffetti L.M."/>
            <person name="Grigoriev I.V."/>
            <person name="Zhong S."/>
            <person name="Turgeon B.G."/>
        </authorList>
    </citation>
    <scope>NUCLEOTIDE SEQUENCE [LARGE SCALE GENOMIC DNA]</scope>
    <source>
        <strain evidence="6 7">26-R-13</strain>
    </source>
</reference>
<evidence type="ECO:0000313" key="6">
    <source>
        <dbReference type="EMBL" id="EUC28986.1"/>
    </source>
</evidence>
<dbReference type="HOGENOM" id="CLU_009600_9_2_1"/>
<dbReference type="InterPro" id="IPR036928">
    <property type="entry name" value="AS_sf"/>
</dbReference>
<evidence type="ECO:0000256" key="1">
    <source>
        <dbReference type="ARBA" id="ARBA00009199"/>
    </source>
</evidence>
<gene>
    <name evidence="6" type="ORF">COCCADRAFT_107729</name>
</gene>
<feature type="binding site" evidence="4">
    <location>
        <position position="179"/>
    </location>
    <ligand>
        <name>substrate</name>
    </ligand>
</feature>
<organism evidence="6 7">
    <name type="scientific">Cochliobolus carbonum (strain 26-R-13)</name>
    <name type="common">Maize leaf spot fungus</name>
    <name type="synonym">Bipolaris zeicola</name>
    <dbReference type="NCBI Taxonomy" id="930089"/>
    <lineage>
        <taxon>Eukaryota</taxon>
        <taxon>Fungi</taxon>
        <taxon>Dikarya</taxon>
        <taxon>Ascomycota</taxon>
        <taxon>Pezizomycotina</taxon>
        <taxon>Dothideomycetes</taxon>
        <taxon>Pleosporomycetidae</taxon>
        <taxon>Pleosporales</taxon>
        <taxon>Pleosporineae</taxon>
        <taxon>Pleosporaceae</taxon>
        <taxon>Bipolaris</taxon>
    </lineage>
</organism>
<evidence type="ECO:0000313" key="7">
    <source>
        <dbReference type="Proteomes" id="UP000053841"/>
    </source>
</evidence>
<evidence type="ECO:0000256" key="3">
    <source>
        <dbReference type="PIRSR" id="PIRSR001221-1"/>
    </source>
</evidence>
<proteinExistence type="inferred from homology"/>
<evidence type="ECO:0000256" key="2">
    <source>
        <dbReference type="ARBA" id="ARBA00022801"/>
    </source>
</evidence>
<sequence>MIEEPSQQIARPKVTNGNRRPWQEVVADKVAIRDALIQSHCESNNTVQDEKIVLIDDLKDLTNRLHAGEFTAEAVVRAYIKRACQAQAKTNCLTEICFDGAIIQARHLDDYRKEHGRLKGPLHGVPISLKDQFNMKGFDSTLGYVGRAFSPASSNALLVDFLQGLGAIVLAKTNLPQSIMWGETNNPLWGLTTHPLNPTFTPGGSTGGEGALLALHGSLVGWGTDIGGSIRIPSHMNGLWGFKPSSGRMSYRGVEVSIEGQQHVPSAVGPITRSLNSMIAVTKLVIEAEHWKLDSQLPPMPWRNDVFETLSSRPLVIGIMPDDGVVKPLPPVARVFHETVAKLQAAGHEIVEWDISLNRRCIAVQDEYYSADGGEDIRTAVLQGGEPFVPQIQAFVNRGPAISVYQYWQVNKRKVAAQQAYLEMWNNMRSESGRPIDILLVPTVAHPAVPHGRVAPWTGYTKLFNFLDYPALSFPAGKVDNAIDVELDPGYVARNDADAWCQGLYDLQTMHGHHIGIQIVGRKFEEEKVLGAAQQIERVLSAPAM</sequence>
<dbReference type="GO" id="GO:0016787">
    <property type="term" value="F:hydrolase activity"/>
    <property type="evidence" value="ECO:0007669"/>
    <property type="project" value="UniProtKB-KW"/>
</dbReference>
<feature type="active site" description="Charge relay system" evidence="3">
    <location>
        <position position="205"/>
    </location>
</feature>
<keyword evidence="7" id="KW-1185">Reference proteome</keyword>
<dbReference type="Gene3D" id="3.90.1300.10">
    <property type="entry name" value="Amidase signature (AS) domain"/>
    <property type="match status" value="1"/>
</dbReference>
<dbReference type="STRING" id="930089.W6YCU6"/>
<dbReference type="eggNOG" id="KOG1212">
    <property type="taxonomic scope" value="Eukaryota"/>
</dbReference>
<feature type="active site" description="Acyl-ester intermediate" evidence="3">
    <location>
        <position position="229"/>
    </location>
</feature>